<dbReference type="PRINTS" id="PR00325">
    <property type="entry name" value="GERMIN"/>
</dbReference>
<keyword evidence="6 14" id="KW-0964">Secreted</keyword>
<feature type="binding site" evidence="11">
    <location>
        <position position="113"/>
    </location>
    <ligand>
        <name>oxalate</name>
        <dbReference type="ChEBI" id="CHEBI:30623"/>
    </ligand>
</feature>
<evidence type="ECO:0000256" key="8">
    <source>
        <dbReference type="ARBA" id="ARBA00022729"/>
    </source>
</evidence>
<dbReference type="GO" id="GO:0048046">
    <property type="term" value="C:apoplast"/>
    <property type="evidence" value="ECO:0007669"/>
    <property type="project" value="UniProtKB-SubCell"/>
</dbReference>
<evidence type="ECO:0000256" key="14">
    <source>
        <dbReference type="RuleBase" id="RU366015"/>
    </source>
</evidence>
<dbReference type="Pfam" id="PF00190">
    <property type="entry name" value="Cupin_1"/>
    <property type="match status" value="1"/>
</dbReference>
<evidence type="ECO:0000256" key="9">
    <source>
        <dbReference type="ARBA" id="ARBA00023157"/>
    </source>
</evidence>
<dbReference type="InterPro" id="IPR006045">
    <property type="entry name" value="Cupin_1"/>
</dbReference>
<evidence type="ECO:0000256" key="4">
    <source>
        <dbReference type="ARBA" id="ARBA00011268"/>
    </source>
</evidence>
<reference evidence="17" key="1">
    <citation type="submission" date="2024-06" db="EMBL/GenBank/DDBJ databases">
        <authorList>
            <person name="Ryan C."/>
        </authorList>
    </citation>
    <scope>NUCLEOTIDE SEQUENCE [LARGE SCALE GENOMIC DNA]</scope>
</reference>
<feature type="binding site" evidence="12">
    <location>
        <position position="111"/>
    </location>
    <ligand>
        <name>Mn(2+)</name>
        <dbReference type="ChEBI" id="CHEBI:29035"/>
    </ligand>
</feature>
<dbReference type="Gene3D" id="2.60.120.10">
    <property type="entry name" value="Jelly Rolls"/>
    <property type="match status" value="1"/>
</dbReference>
<evidence type="ECO:0000256" key="1">
    <source>
        <dbReference type="ARBA" id="ARBA00003629"/>
    </source>
</evidence>
<feature type="binding site" evidence="12">
    <location>
        <position position="159"/>
    </location>
    <ligand>
        <name>Mn(2+)</name>
        <dbReference type="ChEBI" id="CHEBI:29035"/>
    </ligand>
</feature>
<comment type="function">
    <text evidence="1">May play a role in plant defense. Probably has no oxalate oxidase activity even if the active site is conserved.</text>
</comment>
<dbReference type="InterPro" id="IPR001929">
    <property type="entry name" value="Germin"/>
</dbReference>
<protein>
    <recommendedName>
        <fullName evidence="14">Germin-like protein</fullName>
    </recommendedName>
</protein>
<dbReference type="InterPro" id="IPR014710">
    <property type="entry name" value="RmlC-like_jellyroll"/>
</dbReference>
<dbReference type="GO" id="GO:0030145">
    <property type="term" value="F:manganese ion binding"/>
    <property type="evidence" value="ECO:0007669"/>
    <property type="project" value="UniProtKB-UniRule"/>
</dbReference>
<comment type="subcellular location">
    <subcellularLocation>
        <location evidence="2 14">Secreted</location>
        <location evidence="2 14">Extracellular space</location>
        <location evidence="2 14">Apoplast</location>
    </subcellularLocation>
</comment>
<evidence type="ECO:0000256" key="13">
    <source>
        <dbReference type="PIRSR" id="PIRSR601929-3"/>
    </source>
</evidence>
<evidence type="ECO:0000256" key="11">
    <source>
        <dbReference type="PIRSR" id="PIRSR601929-1"/>
    </source>
</evidence>
<dbReference type="FunFam" id="2.60.120.10:FF:000047">
    <property type="entry name" value="Auxin-binding protein ABP19a"/>
    <property type="match status" value="1"/>
</dbReference>
<feature type="domain" description="Cupin type-1" evidence="15">
    <location>
        <begin position="63"/>
        <end position="211"/>
    </location>
</feature>
<evidence type="ECO:0000256" key="10">
    <source>
        <dbReference type="ARBA" id="ARBA00023211"/>
    </source>
</evidence>
<organism evidence="16 17">
    <name type="scientific">Urochloa decumbens</name>
    <dbReference type="NCBI Taxonomy" id="240449"/>
    <lineage>
        <taxon>Eukaryota</taxon>
        <taxon>Viridiplantae</taxon>
        <taxon>Streptophyta</taxon>
        <taxon>Embryophyta</taxon>
        <taxon>Tracheophyta</taxon>
        <taxon>Spermatophyta</taxon>
        <taxon>Magnoliopsida</taxon>
        <taxon>Liliopsida</taxon>
        <taxon>Poales</taxon>
        <taxon>Poaceae</taxon>
        <taxon>PACMAD clade</taxon>
        <taxon>Panicoideae</taxon>
        <taxon>Panicodae</taxon>
        <taxon>Paniceae</taxon>
        <taxon>Melinidinae</taxon>
        <taxon>Urochloa</taxon>
    </lineage>
</organism>
<keyword evidence="10 11" id="KW-0464">Manganese</keyword>
<feature type="signal peptide" evidence="14">
    <location>
        <begin position="1"/>
        <end position="20"/>
    </location>
</feature>
<comment type="similarity">
    <text evidence="3 14">Belongs to the germin family.</text>
</comment>
<accession>A0ABC9BCR3</accession>
<evidence type="ECO:0000256" key="5">
    <source>
        <dbReference type="ARBA" id="ARBA00022523"/>
    </source>
</evidence>
<dbReference type="Proteomes" id="UP001497457">
    <property type="component" value="Chromosome 25rd"/>
</dbReference>
<dbReference type="SUPFAM" id="SSF51182">
    <property type="entry name" value="RmlC-like cupins"/>
    <property type="match status" value="1"/>
</dbReference>
<dbReference type="EMBL" id="OZ075135">
    <property type="protein sequence ID" value="CAL4999212.1"/>
    <property type="molecule type" value="Genomic_DNA"/>
</dbReference>
<evidence type="ECO:0000313" key="17">
    <source>
        <dbReference type="Proteomes" id="UP001497457"/>
    </source>
</evidence>
<dbReference type="AlphaFoldDB" id="A0ABC9BCR3"/>
<evidence type="ECO:0000256" key="3">
    <source>
        <dbReference type="ARBA" id="ARBA00007456"/>
    </source>
</evidence>
<feature type="disulfide bond" evidence="13">
    <location>
        <begin position="34"/>
        <end position="49"/>
    </location>
</feature>
<evidence type="ECO:0000256" key="12">
    <source>
        <dbReference type="PIRSR" id="PIRSR601929-2"/>
    </source>
</evidence>
<evidence type="ECO:0000256" key="6">
    <source>
        <dbReference type="ARBA" id="ARBA00022525"/>
    </source>
</evidence>
<evidence type="ECO:0000256" key="7">
    <source>
        <dbReference type="ARBA" id="ARBA00022723"/>
    </source>
</evidence>
<evidence type="ECO:0000256" key="2">
    <source>
        <dbReference type="ARBA" id="ARBA00004271"/>
    </source>
</evidence>
<feature type="binding site" evidence="12">
    <location>
        <position position="113"/>
    </location>
    <ligand>
        <name>Mn(2+)</name>
        <dbReference type="ChEBI" id="CHEBI:29035"/>
    </ligand>
</feature>
<keyword evidence="5 14" id="KW-0052">Apoplast</keyword>
<dbReference type="PANTHER" id="PTHR31238">
    <property type="entry name" value="GERMIN-LIKE PROTEIN SUBFAMILY 3 MEMBER 3"/>
    <property type="match status" value="1"/>
</dbReference>
<evidence type="ECO:0000259" key="15">
    <source>
        <dbReference type="SMART" id="SM00835"/>
    </source>
</evidence>
<keyword evidence="7 11" id="KW-0479">Metal-binding</keyword>
<proteinExistence type="inferred from homology"/>
<keyword evidence="8 14" id="KW-0732">Signal</keyword>
<gene>
    <name evidence="16" type="ORF">URODEC1_LOCUS64212</name>
</gene>
<comment type="subunit">
    <text evidence="4">Oligomer (believed to be a pentamer but probably hexamer).</text>
</comment>
<dbReference type="InterPro" id="IPR011051">
    <property type="entry name" value="RmlC_Cupin_sf"/>
</dbReference>
<sequence>MAKASVPVLLLLLLSPLLSSLPFYSHALKSQDFCVANLLLPSTPSGYQCKPNLLVTAADFHSDALAKPGQLVAPFNTSFAGATVKQFPGVNGLGLAATRLDVRVGGVMPLHAHPEASQLLIVVKGALSASFISAADTNKVYTKEVREGEIFVFPQGLLHFHYNIGSETAVAFSAYSSSNPGLQIADYALFGNLLPADVVEKVTFIKEAEVKRLKAFFGPRAVPS</sequence>
<dbReference type="CDD" id="cd02241">
    <property type="entry name" value="cupin_OxOx"/>
    <property type="match status" value="1"/>
</dbReference>
<reference evidence="16 17" key="2">
    <citation type="submission" date="2024-10" db="EMBL/GenBank/DDBJ databases">
        <authorList>
            <person name="Ryan C."/>
        </authorList>
    </citation>
    <scope>NUCLEOTIDE SEQUENCE [LARGE SCALE GENOMIC DNA]</scope>
</reference>
<feature type="chain" id="PRO_5044530670" description="Germin-like protein" evidence="14">
    <location>
        <begin position="21"/>
        <end position="224"/>
    </location>
</feature>
<keyword evidence="17" id="KW-1185">Reference proteome</keyword>
<keyword evidence="9 13" id="KW-1015">Disulfide bond</keyword>
<dbReference type="SMART" id="SM00835">
    <property type="entry name" value="Cupin_1"/>
    <property type="match status" value="1"/>
</dbReference>
<name>A0ABC9BCR3_9POAL</name>
<evidence type="ECO:0000313" key="16">
    <source>
        <dbReference type="EMBL" id="CAL4999212.1"/>
    </source>
</evidence>